<evidence type="ECO:0000256" key="2">
    <source>
        <dbReference type="SAM" id="Phobius"/>
    </source>
</evidence>
<keyword evidence="2" id="KW-1133">Transmembrane helix</keyword>
<reference evidence="3" key="1">
    <citation type="submission" date="2025-05" db="UniProtKB">
        <authorList>
            <consortium name="Ensembl"/>
        </authorList>
    </citation>
    <scope>IDENTIFICATION</scope>
</reference>
<keyword evidence="2" id="KW-0812">Transmembrane</keyword>
<proteinExistence type="predicted"/>
<dbReference type="PANTHER" id="PTHR16451:SF12">
    <property type="entry name" value="MITOCHONDRIAL DYNAMICS PROTEIN MIEF1"/>
    <property type="match status" value="1"/>
</dbReference>
<dbReference type="AlphaFoldDB" id="A0A8C7A8I2"/>
<dbReference type="Proteomes" id="UP000694425">
    <property type="component" value="Unplaced"/>
</dbReference>
<sequence>MAGSGERKGKKDDNGIGTAIDFVLSNARLVLGVGGAAMLGIATLAVKRMYDRAISAPTSPTRLSHSGKRSWEEPNWMGSPRLLNRDMKTGLSRSLQTLPTDSSVFDTGEEKAVTPLGLLSGLPVLHLPSASVSRAHVCQALC</sequence>
<feature type="region of interest" description="Disordered" evidence="1">
    <location>
        <begin position="57"/>
        <end position="77"/>
    </location>
</feature>
<dbReference type="Ensembl" id="ENSNVIT00000001772.1">
    <property type="protein sequence ID" value="ENSNVIP00000001530.1"/>
    <property type="gene ID" value="ENSNVIG00000001239.1"/>
</dbReference>
<dbReference type="Ensembl" id="ENSNVIT00000001778.1">
    <property type="protein sequence ID" value="ENSNVIP00000001536.1"/>
    <property type="gene ID" value="ENSNVIG00000001239.1"/>
</dbReference>
<dbReference type="GeneTree" id="ENSGT00390000013127"/>
<accession>A0A8C7A8I2</accession>
<evidence type="ECO:0000313" key="4">
    <source>
        <dbReference type="Proteomes" id="UP000694425"/>
    </source>
</evidence>
<evidence type="ECO:0000256" key="1">
    <source>
        <dbReference type="SAM" id="MobiDB-lite"/>
    </source>
</evidence>
<dbReference type="GO" id="GO:0007005">
    <property type="term" value="P:mitochondrion organization"/>
    <property type="evidence" value="ECO:0007669"/>
    <property type="project" value="InterPro"/>
</dbReference>
<keyword evidence="4" id="KW-1185">Reference proteome</keyword>
<feature type="transmembrane region" description="Helical" evidence="2">
    <location>
        <begin position="27"/>
        <end position="46"/>
    </location>
</feature>
<organism evidence="3 4">
    <name type="scientific">Neovison vison</name>
    <name type="common">American mink</name>
    <name type="synonym">Mustela vison</name>
    <dbReference type="NCBI Taxonomy" id="452646"/>
    <lineage>
        <taxon>Eukaryota</taxon>
        <taxon>Metazoa</taxon>
        <taxon>Chordata</taxon>
        <taxon>Craniata</taxon>
        <taxon>Vertebrata</taxon>
        <taxon>Euteleostomi</taxon>
        <taxon>Mammalia</taxon>
        <taxon>Eutheria</taxon>
        <taxon>Laurasiatheria</taxon>
        <taxon>Carnivora</taxon>
        <taxon>Caniformia</taxon>
        <taxon>Musteloidea</taxon>
        <taxon>Mustelidae</taxon>
        <taxon>Mustelinae</taxon>
        <taxon>Neogale</taxon>
    </lineage>
</organism>
<protein>
    <submittedName>
        <fullName evidence="3">Mitochondrial elongation factor 1</fullName>
    </submittedName>
</protein>
<dbReference type="GO" id="GO:0005741">
    <property type="term" value="C:mitochondrial outer membrane"/>
    <property type="evidence" value="ECO:0007669"/>
    <property type="project" value="InterPro"/>
</dbReference>
<dbReference type="GO" id="GO:0090141">
    <property type="term" value="P:positive regulation of mitochondrial fission"/>
    <property type="evidence" value="ECO:0007669"/>
    <property type="project" value="TreeGrafter"/>
</dbReference>
<dbReference type="PANTHER" id="PTHR16451">
    <property type="entry name" value="MITOCHONDRIAL DYNAMICS PROTEINS 49/51 FAMILY MEMBER"/>
    <property type="match status" value="1"/>
</dbReference>
<keyword evidence="2" id="KW-0472">Membrane</keyword>
<evidence type="ECO:0000313" key="3">
    <source>
        <dbReference type="Ensembl" id="ENSNVIP00000001530.1"/>
    </source>
</evidence>
<name>A0A8C7A8I2_NEOVI</name>
<dbReference type="InterPro" id="IPR045909">
    <property type="entry name" value="MID49/MID51"/>
</dbReference>